<name>A0A0C3MDN6_9AGAM</name>
<dbReference type="EMBL" id="KN822959">
    <property type="protein sequence ID" value="KIO31847.1"/>
    <property type="molecule type" value="Genomic_DNA"/>
</dbReference>
<reference evidence="2" key="2">
    <citation type="submission" date="2015-01" db="EMBL/GenBank/DDBJ databases">
        <title>Evolutionary Origins and Diversification of the Mycorrhizal Mutualists.</title>
        <authorList>
            <consortium name="DOE Joint Genome Institute"/>
            <consortium name="Mycorrhizal Genomics Consortium"/>
            <person name="Kohler A."/>
            <person name="Kuo A."/>
            <person name="Nagy L.G."/>
            <person name="Floudas D."/>
            <person name="Copeland A."/>
            <person name="Barry K.W."/>
            <person name="Cichocki N."/>
            <person name="Veneault-Fourrey C."/>
            <person name="LaButti K."/>
            <person name="Lindquist E.A."/>
            <person name="Lipzen A."/>
            <person name="Lundell T."/>
            <person name="Morin E."/>
            <person name="Murat C."/>
            <person name="Riley R."/>
            <person name="Ohm R."/>
            <person name="Sun H."/>
            <person name="Tunlid A."/>
            <person name="Henrissat B."/>
            <person name="Grigoriev I.V."/>
            <person name="Hibbett D.S."/>
            <person name="Martin F."/>
        </authorList>
    </citation>
    <scope>NUCLEOTIDE SEQUENCE [LARGE SCALE GENOMIC DNA]</scope>
    <source>
        <strain evidence="2">MUT 4182</strain>
    </source>
</reference>
<organism evidence="1 2">
    <name type="scientific">Tulasnella calospora MUT 4182</name>
    <dbReference type="NCBI Taxonomy" id="1051891"/>
    <lineage>
        <taxon>Eukaryota</taxon>
        <taxon>Fungi</taxon>
        <taxon>Dikarya</taxon>
        <taxon>Basidiomycota</taxon>
        <taxon>Agaricomycotina</taxon>
        <taxon>Agaricomycetes</taxon>
        <taxon>Cantharellales</taxon>
        <taxon>Tulasnellaceae</taxon>
        <taxon>Tulasnella</taxon>
    </lineage>
</organism>
<keyword evidence="2" id="KW-1185">Reference proteome</keyword>
<accession>A0A0C3MDN6</accession>
<dbReference type="HOGENOM" id="CLU_2147713_0_0_1"/>
<gene>
    <name evidence="1" type="ORF">M407DRAFT_19116</name>
</gene>
<protein>
    <submittedName>
        <fullName evidence="1">Uncharacterized protein</fullName>
    </submittedName>
</protein>
<dbReference type="Proteomes" id="UP000054248">
    <property type="component" value="Unassembled WGS sequence"/>
</dbReference>
<sequence>MAGTRYFLTLHNLQQAGDVEFTIEYVESGKLHQASWGCYIHSGFPSHANDINLDWASYMNTSSFSVNRVNNLIYRNVAPFTFIGTGSNRVESKDDAARNALRGLGFNFANVL</sequence>
<evidence type="ECO:0000313" key="2">
    <source>
        <dbReference type="Proteomes" id="UP000054248"/>
    </source>
</evidence>
<dbReference type="AlphaFoldDB" id="A0A0C3MDN6"/>
<reference evidence="1 2" key="1">
    <citation type="submission" date="2014-04" db="EMBL/GenBank/DDBJ databases">
        <authorList>
            <consortium name="DOE Joint Genome Institute"/>
            <person name="Kuo A."/>
            <person name="Girlanda M."/>
            <person name="Perotto S."/>
            <person name="Kohler A."/>
            <person name="Nagy L.G."/>
            <person name="Floudas D."/>
            <person name="Copeland A."/>
            <person name="Barry K.W."/>
            <person name="Cichocki N."/>
            <person name="Veneault-Fourrey C."/>
            <person name="LaButti K."/>
            <person name="Lindquist E.A."/>
            <person name="Lipzen A."/>
            <person name="Lundell T."/>
            <person name="Morin E."/>
            <person name="Murat C."/>
            <person name="Sun H."/>
            <person name="Tunlid A."/>
            <person name="Henrissat B."/>
            <person name="Grigoriev I.V."/>
            <person name="Hibbett D.S."/>
            <person name="Martin F."/>
            <person name="Nordberg H.P."/>
            <person name="Cantor M.N."/>
            <person name="Hua S.X."/>
        </authorList>
    </citation>
    <scope>NUCLEOTIDE SEQUENCE [LARGE SCALE GENOMIC DNA]</scope>
    <source>
        <strain evidence="1 2">MUT 4182</strain>
    </source>
</reference>
<dbReference type="OrthoDB" id="3141295at2759"/>
<proteinExistence type="predicted"/>
<evidence type="ECO:0000313" key="1">
    <source>
        <dbReference type="EMBL" id="KIO31847.1"/>
    </source>
</evidence>